<evidence type="ECO:0000313" key="1">
    <source>
        <dbReference type="EMBL" id="PWK97294.1"/>
    </source>
</evidence>
<comment type="caution">
    <text evidence="1">The sequence shown here is derived from an EMBL/GenBank/DDBJ whole genome shotgun (WGS) entry which is preliminary data.</text>
</comment>
<accession>A0ABX5LJY6</accession>
<gene>
    <name evidence="1" type="ORF">B0H50_11513</name>
</gene>
<name>A0ABX5LJY6_9BACT</name>
<reference evidence="1 2" key="1">
    <citation type="submission" date="2018-05" db="EMBL/GenBank/DDBJ databases">
        <title>Animal gut microbial communities from fecal samples from Wisconsin, USA.</title>
        <authorList>
            <person name="Neumann A."/>
        </authorList>
    </citation>
    <scope>NUCLEOTIDE SEQUENCE [LARGE SCALE GENOMIC DNA]</scope>
    <source>
        <strain evidence="1 2">UWS4</strain>
    </source>
</reference>
<sequence length="91" mass="10080">MAETLNKLKSGALNCASAVLNKVSIATEETRIKAKYEALGRRLLPALENDALNSLKNDPEVVELVGCISEMRTHIKEMKKQSPQILKGIFR</sequence>
<proteinExistence type="predicted"/>
<dbReference type="RefSeq" id="WP_106198918.1">
    <property type="nucleotide sequence ID" value="NZ_JAXEIU010000045.1"/>
</dbReference>
<keyword evidence="2" id="KW-1185">Reference proteome</keyword>
<protein>
    <submittedName>
        <fullName evidence="1">Uncharacterized protein</fullName>
    </submittedName>
</protein>
<organism evidence="1 2">
    <name type="scientific">Hallerella porci</name>
    <dbReference type="NCBI Taxonomy" id="1945871"/>
    <lineage>
        <taxon>Bacteria</taxon>
        <taxon>Pseudomonadati</taxon>
        <taxon>Fibrobacterota</taxon>
        <taxon>Fibrobacteria</taxon>
        <taxon>Fibrobacterales</taxon>
        <taxon>Fibrobacteraceae</taxon>
        <taxon>Hallerella</taxon>
    </lineage>
</organism>
<dbReference type="Proteomes" id="UP000245523">
    <property type="component" value="Unassembled WGS sequence"/>
</dbReference>
<dbReference type="EMBL" id="QGHD01000015">
    <property type="protein sequence ID" value="PWK97294.1"/>
    <property type="molecule type" value="Genomic_DNA"/>
</dbReference>
<evidence type="ECO:0000313" key="2">
    <source>
        <dbReference type="Proteomes" id="UP000245523"/>
    </source>
</evidence>